<evidence type="ECO:0000259" key="1">
    <source>
        <dbReference type="Pfam" id="PF22778"/>
    </source>
</evidence>
<name>A0A485LCH2_9STRA</name>
<dbReference type="InterPro" id="IPR055161">
    <property type="entry name" value="NapH1-like_2nd"/>
</dbReference>
<dbReference type="Gene3D" id="1.10.606.20">
    <property type="match status" value="1"/>
</dbReference>
<gene>
    <name evidence="3" type="primary">Aste57867_19288</name>
    <name evidence="2" type="ORF">As57867_019224</name>
    <name evidence="3" type="ORF">ASTE57867_19288</name>
</gene>
<dbReference type="OrthoDB" id="1876163at2759"/>
<organism evidence="3 4">
    <name type="scientific">Aphanomyces stellatus</name>
    <dbReference type="NCBI Taxonomy" id="120398"/>
    <lineage>
        <taxon>Eukaryota</taxon>
        <taxon>Sar</taxon>
        <taxon>Stramenopiles</taxon>
        <taxon>Oomycota</taxon>
        <taxon>Saprolegniomycetes</taxon>
        <taxon>Saprolegniales</taxon>
        <taxon>Verrucalvaceae</taxon>
        <taxon>Aphanomyces</taxon>
    </lineage>
</organism>
<proteinExistence type="predicted"/>
<dbReference type="PANTHER" id="PTHR34599">
    <property type="entry name" value="PEROXIDASE-RELATED"/>
    <property type="match status" value="1"/>
</dbReference>
<evidence type="ECO:0000313" key="2">
    <source>
        <dbReference type="EMBL" id="KAF0689237.1"/>
    </source>
</evidence>
<feature type="domain" description="Vanadium-dependent haloperoxidase NapH1-like second helical-bundle" evidence="1">
    <location>
        <begin position="59"/>
        <end position="208"/>
    </location>
</feature>
<evidence type="ECO:0000313" key="3">
    <source>
        <dbReference type="EMBL" id="VFT96008.1"/>
    </source>
</evidence>
<dbReference type="Pfam" id="PF22778">
    <property type="entry name" value="VCPO_2nd"/>
    <property type="match status" value="1"/>
</dbReference>
<protein>
    <submittedName>
        <fullName evidence="3">Aste57867_19288 protein</fullName>
    </submittedName>
</protein>
<sequence length="216" mass="23850">MKPAVDDVLANSANLNDDTKGKAEFFDNKMKSLGFPPITYAIQRGLSLNQFVQNMFLLYMAMNDAAIVTWSNKFQYDTVRPFSLAGPGLGTLSNLPAPDWRSYLNTDQHPDYPSLSACFCAAQMEAMRLFYKTDNFGYSYQWMAGSSTVEPGLTPKTTLTLGPWPTFTAFENDCALSCVQAGVHFREAAFAGLTLCRPVADAAYNKLTQILQGQSD</sequence>
<keyword evidence="4" id="KW-1185">Reference proteome</keyword>
<dbReference type="Proteomes" id="UP000332933">
    <property type="component" value="Unassembled WGS sequence"/>
</dbReference>
<reference evidence="3 4" key="1">
    <citation type="submission" date="2019-03" db="EMBL/GenBank/DDBJ databases">
        <authorList>
            <person name="Gaulin E."/>
            <person name="Dumas B."/>
        </authorList>
    </citation>
    <scope>NUCLEOTIDE SEQUENCE [LARGE SCALE GENOMIC DNA]</scope>
    <source>
        <strain evidence="3">CBS 568.67</strain>
    </source>
</reference>
<dbReference type="SUPFAM" id="SSF48317">
    <property type="entry name" value="Acid phosphatase/Vanadium-dependent haloperoxidase"/>
    <property type="match status" value="1"/>
</dbReference>
<accession>A0A485LCH2</accession>
<reference evidence="2" key="2">
    <citation type="submission" date="2019-06" db="EMBL/GenBank/DDBJ databases">
        <title>Genomics analysis of Aphanomyces spp. identifies a new class of oomycete effector associated with host adaptation.</title>
        <authorList>
            <person name="Gaulin E."/>
        </authorList>
    </citation>
    <scope>NUCLEOTIDE SEQUENCE</scope>
    <source>
        <strain evidence="2">CBS 578.67</strain>
    </source>
</reference>
<dbReference type="AlphaFoldDB" id="A0A485LCH2"/>
<dbReference type="PANTHER" id="PTHR34599:SF2">
    <property type="entry name" value="TRAF-TYPE DOMAIN-CONTAINING PROTEIN"/>
    <property type="match status" value="1"/>
</dbReference>
<dbReference type="InterPro" id="IPR036938">
    <property type="entry name" value="PAP2/HPO_sf"/>
</dbReference>
<dbReference type="InterPro" id="IPR052559">
    <property type="entry name" value="V-haloperoxidase"/>
</dbReference>
<dbReference type="EMBL" id="CAADRA010006509">
    <property type="protein sequence ID" value="VFT96008.1"/>
    <property type="molecule type" value="Genomic_DNA"/>
</dbReference>
<dbReference type="EMBL" id="VJMH01006488">
    <property type="protein sequence ID" value="KAF0689237.1"/>
    <property type="molecule type" value="Genomic_DNA"/>
</dbReference>
<evidence type="ECO:0000313" key="4">
    <source>
        <dbReference type="Proteomes" id="UP000332933"/>
    </source>
</evidence>